<dbReference type="PANTHER" id="PTHR45614">
    <property type="entry name" value="MYB PROTEIN-RELATED"/>
    <property type="match status" value="1"/>
</dbReference>
<evidence type="ECO:0000313" key="3">
    <source>
        <dbReference type="Proteomes" id="UP001138500"/>
    </source>
</evidence>
<dbReference type="OrthoDB" id="2420608at2759"/>
<reference evidence="2 3" key="2">
    <citation type="journal article" date="2021" name="Curr. Genet.">
        <title>Genetic response to nitrogen starvation in the aggressive Eucalyptus foliar pathogen Teratosphaeria destructans.</title>
        <authorList>
            <person name="Havenga M."/>
            <person name="Wingfield B.D."/>
            <person name="Wingfield M.J."/>
            <person name="Dreyer L.L."/>
            <person name="Roets F."/>
            <person name="Aylward J."/>
        </authorList>
    </citation>
    <scope>NUCLEOTIDE SEQUENCE [LARGE SCALE GENOMIC DNA]</scope>
    <source>
        <strain evidence="2">CMW44962</strain>
    </source>
</reference>
<dbReference type="SUPFAM" id="SSF46689">
    <property type="entry name" value="Homeodomain-like"/>
    <property type="match status" value="4"/>
</dbReference>
<proteinExistence type="predicted"/>
<dbReference type="InterPro" id="IPR009057">
    <property type="entry name" value="Homeodomain-like_sf"/>
</dbReference>
<dbReference type="SMART" id="SM00717">
    <property type="entry name" value="SANT"/>
    <property type="match status" value="4"/>
</dbReference>
<evidence type="ECO:0000259" key="1">
    <source>
        <dbReference type="PROSITE" id="PS50090"/>
    </source>
</evidence>
<gene>
    <name evidence="2" type="ORF">Tdes44962_MAKER07351</name>
</gene>
<dbReference type="Pfam" id="PF13921">
    <property type="entry name" value="Myb_DNA-bind_6"/>
    <property type="match status" value="1"/>
</dbReference>
<dbReference type="EMBL" id="RIBY02000324">
    <property type="protein sequence ID" value="KAH9844526.1"/>
    <property type="molecule type" value="Genomic_DNA"/>
</dbReference>
<dbReference type="PROSITE" id="PS50090">
    <property type="entry name" value="MYB_LIKE"/>
    <property type="match status" value="1"/>
</dbReference>
<organism evidence="2 3">
    <name type="scientific">Teratosphaeria destructans</name>
    <dbReference type="NCBI Taxonomy" id="418781"/>
    <lineage>
        <taxon>Eukaryota</taxon>
        <taxon>Fungi</taxon>
        <taxon>Dikarya</taxon>
        <taxon>Ascomycota</taxon>
        <taxon>Pezizomycotina</taxon>
        <taxon>Dothideomycetes</taxon>
        <taxon>Dothideomycetidae</taxon>
        <taxon>Mycosphaerellales</taxon>
        <taxon>Teratosphaeriaceae</taxon>
        <taxon>Teratosphaeria</taxon>
    </lineage>
</organism>
<dbReference type="InterPro" id="IPR001005">
    <property type="entry name" value="SANT/Myb"/>
</dbReference>
<dbReference type="InterPro" id="IPR050560">
    <property type="entry name" value="MYB_TF"/>
</dbReference>
<dbReference type="Gene3D" id="1.10.10.60">
    <property type="entry name" value="Homeodomain-like"/>
    <property type="match status" value="2"/>
</dbReference>
<sequence length="285" mass="32887">MKYSKLQAALQHVESRPERKSWTPEELKMRNALRAEGLSWPQIAQQMPGRSVYAVKHAHRRPLTAHRHTVRRWTAAEVAKLQNLVEMFGSKWEEIARRMPRRTMGAVVAKHWSLVGSAKLTRFTEAESRLISELKSQGCTSAEIAKKLPGRTKDTIRAHVDARRYVTLSPDRVFRRKWTPTDDAQLVQMRTQGKTWEEIRETLGKKCSAGIQRLRAIKRDDLVGLKATAFHPRKWTAEEDLRLRAMREQGLTWKKIAEELGSSEASVFRRHRCIIDRKHSGADPS</sequence>
<dbReference type="GO" id="GO:0005634">
    <property type="term" value="C:nucleus"/>
    <property type="evidence" value="ECO:0007669"/>
    <property type="project" value="TreeGrafter"/>
</dbReference>
<dbReference type="Pfam" id="PF00249">
    <property type="entry name" value="Myb_DNA-binding"/>
    <property type="match status" value="1"/>
</dbReference>
<accession>A0A9W7SZW3</accession>
<dbReference type="CDD" id="cd00167">
    <property type="entry name" value="SANT"/>
    <property type="match status" value="1"/>
</dbReference>
<comment type="caution">
    <text evidence="2">The sequence shown here is derived from an EMBL/GenBank/DDBJ whole genome shotgun (WGS) entry which is preliminary data.</text>
</comment>
<dbReference type="AlphaFoldDB" id="A0A9W7SZW3"/>
<dbReference type="GO" id="GO:0000978">
    <property type="term" value="F:RNA polymerase II cis-regulatory region sequence-specific DNA binding"/>
    <property type="evidence" value="ECO:0007669"/>
    <property type="project" value="TreeGrafter"/>
</dbReference>
<name>A0A9W7SZW3_9PEZI</name>
<evidence type="ECO:0000313" key="2">
    <source>
        <dbReference type="EMBL" id="KAH9844526.1"/>
    </source>
</evidence>
<protein>
    <submittedName>
        <fullName evidence="2">Myb transcription factor</fullName>
    </submittedName>
</protein>
<keyword evidence="3" id="KW-1185">Reference proteome</keyword>
<reference evidence="2 3" key="1">
    <citation type="journal article" date="2018" name="IMA Fungus">
        <title>IMA Genome-F 10: Nine draft genome sequences of Claviceps purpurea s.lat., including C. arundinis, C. humidiphila, and C. cf. spartinae, pseudomolecules for the pitch canker pathogen Fusarium circinatum, draft genome of Davidsoniella eucalypti, Grosmannia galeiformis, Quambalaria eucalypti, and Teratosphaeria destructans.</title>
        <authorList>
            <person name="Wingfield B.D."/>
            <person name="Liu M."/>
            <person name="Nguyen H.D."/>
            <person name="Lane F.A."/>
            <person name="Morgan S.W."/>
            <person name="De Vos L."/>
            <person name="Wilken P.M."/>
            <person name="Duong T.A."/>
            <person name="Aylward J."/>
            <person name="Coetzee M.P."/>
            <person name="Dadej K."/>
            <person name="De Beer Z.W."/>
            <person name="Findlay W."/>
            <person name="Havenga M."/>
            <person name="Kolarik M."/>
            <person name="Menzies J.G."/>
            <person name="Naidoo K."/>
            <person name="Pochopski O."/>
            <person name="Shoukouhi P."/>
            <person name="Santana Q.C."/>
            <person name="Seifert K.A."/>
            <person name="Soal N."/>
            <person name="Steenkamp E.T."/>
            <person name="Tatham C.T."/>
            <person name="van der Nest M.A."/>
            <person name="Wingfield M.J."/>
        </authorList>
    </citation>
    <scope>NUCLEOTIDE SEQUENCE [LARGE SCALE GENOMIC DNA]</scope>
    <source>
        <strain evidence="2">CMW44962</strain>
    </source>
</reference>
<dbReference type="Proteomes" id="UP001138500">
    <property type="component" value="Unassembled WGS sequence"/>
</dbReference>
<dbReference type="GO" id="GO:0000981">
    <property type="term" value="F:DNA-binding transcription factor activity, RNA polymerase II-specific"/>
    <property type="evidence" value="ECO:0007669"/>
    <property type="project" value="TreeGrafter"/>
</dbReference>
<feature type="domain" description="Myb-like" evidence="1">
    <location>
        <begin position="72"/>
        <end position="103"/>
    </location>
</feature>